<reference evidence="2" key="1">
    <citation type="journal article" date="2013" name="Nature">
        <title>Pan genome of the phytoplankton Emiliania underpins its global distribution.</title>
        <authorList>
            <person name="Read B.A."/>
            <person name="Kegel J."/>
            <person name="Klute M.J."/>
            <person name="Kuo A."/>
            <person name="Lefebvre S.C."/>
            <person name="Maumus F."/>
            <person name="Mayer C."/>
            <person name="Miller J."/>
            <person name="Monier A."/>
            <person name="Salamov A."/>
            <person name="Young J."/>
            <person name="Aguilar M."/>
            <person name="Claverie J.M."/>
            <person name="Frickenhaus S."/>
            <person name="Gonzalez K."/>
            <person name="Herman E.K."/>
            <person name="Lin Y.C."/>
            <person name="Napier J."/>
            <person name="Ogata H."/>
            <person name="Sarno A.F."/>
            <person name="Shmutz J."/>
            <person name="Schroeder D."/>
            <person name="de Vargas C."/>
            <person name="Verret F."/>
            <person name="von Dassow P."/>
            <person name="Valentin K."/>
            <person name="Van de Peer Y."/>
            <person name="Wheeler G."/>
            <person name="Dacks J.B."/>
            <person name="Delwiche C.F."/>
            <person name="Dyhrman S.T."/>
            <person name="Glockner G."/>
            <person name="John U."/>
            <person name="Richards T."/>
            <person name="Worden A.Z."/>
            <person name="Zhang X."/>
            <person name="Grigoriev I.V."/>
            <person name="Allen A.E."/>
            <person name="Bidle K."/>
            <person name="Borodovsky M."/>
            <person name="Bowler C."/>
            <person name="Brownlee C."/>
            <person name="Cock J.M."/>
            <person name="Elias M."/>
            <person name="Gladyshev V.N."/>
            <person name="Groth M."/>
            <person name="Guda C."/>
            <person name="Hadaegh A."/>
            <person name="Iglesias-Rodriguez M.D."/>
            <person name="Jenkins J."/>
            <person name="Jones B.M."/>
            <person name="Lawson T."/>
            <person name="Leese F."/>
            <person name="Lindquist E."/>
            <person name="Lobanov A."/>
            <person name="Lomsadze A."/>
            <person name="Malik S.B."/>
            <person name="Marsh M.E."/>
            <person name="Mackinder L."/>
            <person name="Mock T."/>
            <person name="Mueller-Roeber B."/>
            <person name="Pagarete A."/>
            <person name="Parker M."/>
            <person name="Probert I."/>
            <person name="Quesneville H."/>
            <person name="Raines C."/>
            <person name="Rensing S.A."/>
            <person name="Riano-Pachon D.M."/>
            <person name="Richier S."/>
            <person name="Rokitta S."/>
            <person name="Shiraiwa Y."/>
            <person name="Soanes D.M."/>
            <person name="van der Giezen M."/>
            <person name="Wahlund T.M."/>
            <person name="Williams B."/>
            <person name="Wilson W."/>
            <person name="Wolfe G."/>
            <person name="Wurch L.L."/>
        </authorList>
    </citation>
    <scope>NUCLEOTIDE SEQUENCE</scope>
</reference>
<accession>A0A0D3KZ81</accession>
<proteinExistence type="predicted"/>
<dbReference type="HOGENOM" id="CLU_1144341_0_0_1"/>
<evidence type="ECO:0000313" key="2">
    <source>
        <dbReference type="Proteomes" id="UP000013827"/>
    </source>
</evidence>
<keyword evidence="2" id="KW-1185">Reference proteome</keyword>
<dbReference type="GeneID" id="17286336"/>
<dbReference type="SUPFAM" id="SSF52540">
    <property type="entry name" value="P-loop containing nucleoside triphosphate hydrolases"/>
    <property type="match status" value="1"/>
</dbReference>
<dbReference type="RefSeq" id="XP_005793495.1">
    <property type="nucleotide sequence ID" value="XM_005793438.1"/>
</dbReference>
<dbReference type="InterPro" id="IPR027417">
    <property type="entry name" value="P-loop_NTPase"/>
</dbReference>
<dbReference type="Proteomes" id="UP000013827">
    <property type="component" value="Unassembled WGS sequence"/>
</dbReference>
<dbReference type="EnsemblProtists" id="EOD41066">
    <property type="protein sequence ID" value="EOD41066"/>
    <property type="gene ID" value="EMIHUDRAFT_222152"/>
</dbReference>
<sequence>MPFDASLSVIVTGFENSGTTVLSQLIMSSPHIFGAFECGLLLACSPREFTRVQPFHNWLPQRWRLPGRDAAAQIDKAACHQHAYSILLNQSLCLQRVGAKSLLDKTPAYVYVLDEVMRSTPGVPVVVAQKSQASQLHSWAKRGVRGDEAFKRYGAGVAAHKRAATAFPERLRTVDTHLLEACPAMRSGNVSDLSAEGCAAANATLASVYRWLSRFDPHAAWGAWDARYLTLATHKAKAVACKR</sequence>
<dbReference type="PaxDb" id="2903-EOD41066"/>
<reference evidence="1" key="2">
    <citation type="submission" date="2024-10" db="UniProtKB">
        <authorList>
            <consortium name="EnsemblProtists"/>
        </authorList>
    </citation>
    <scope>IDENTIFICATION</scope>
</reference>
<dbReference type="AlphaFoldDB" id="A0A0D3KZ81"/>
<dbReference type="KEGG" id="ehx:EMIHUDRAFT_222152"/>
<name>A0A0D3KZ81_EMIH1</name>
<organism evidence="1 2">
    <name type="scientific">Emiliania huxleyi (strain CCMP1516)</name>
    <dbReference type="NCBI Taxonomy" id="280463"/>
    <lineage>
        <taxon>Eukaryota</taxon>
        <taxon>Haptista</taxon>
        <taxon>Haptophyta</taxon>
        <taxon>Prymnesiophyceae</taxon>
        <taxon>Isochrysidales</taxon>
        <taxon>Noelaerhabdaceae</taxon>
        <taxon>Emiliania</taxon>
    </lineage>
</organism>
<evidence type="ECO:0008006" key="3">
    <source>
        <dbReference type="Google" id="ProtNLM"/>
    </source>
</evidence>
<dbReference type="eggNOG" id="ENOG502SVIP">
    <property type="taxonomic scope" value="Eukaryota"/>
</dbReference>
<dbReference type="Gene3D" id="3.40.50.300">
    <property type="entry name" value="P-loop containing nucleotide triphosphate hydrolases"/>
    <property type="match status" value="1"/>
</dbReference>
<dbReference type="Pfam" id="PF13469">
    <property type="entry name" value="Sulfotransfer_3"/>
    <property type="match status" value="1"/>
</dbReference>
<evidence type="ECO:0000313" key="1">
    <source>
        <dbReference type="EnsemblProtists" id="EOD41066"/>
    </source>
</evidence>
<protein>
    <recommendedName>
        <fullName evidence="3">Sulfotransferase family protein</fullName>
    </recommendedName>
</protein>